<dbReference type="Gene3D" id="3.40.50.720">
    <property type="entry name" value="NAD(P)-binding Rossmann-like Domain"/>
    <property type="match status" value="1"/>
</dbReference>
<evidence type="ECO:0000313" key="8">
    <source>
        <dbReference type="Proteomes" id="UP001305779"/>
    </source>
</evidence>
<evidence type="ECO:0000313" key="7">
    <source>
        <dbReference type="EMBL" id="KAK4503444.1"/>
    </source>
</evidence>
<keyword evidence="4" id="KW-0560">Oxidoreductase</keyword>
<evidence type="ECO:0000256" key="2">
    <source>
        <dbReference type="ARBA" id="ARBA00022723"/>
    </source>
</evidence>
<dbReference type="Pfam" id="PF08240">
    <property type="entry name" value="ADH_N"/>
    <property type="match status" value="1"/>
</dbReference>
<keyword evidence="8" id="KW-1185">Reference proteome</keyword>
<evidence type="ECO:0000259" key="6">
    <source>
        <dbReference type="Pfam" id="PF08240"/>
    </source>
</evidence>
<dbReference type="PROSITE" id="PS00059">
    <property type="entry name" value="ADH_ZINC"/>
    <property type="match status" value="1"/>
</dbReference>
<dbReference type="SUPFAM" id="SSF50129">
    <property type="entry name" value="GroES-like"/>
    <property type="match status" value="1"/>
</dbReference>
<dbReference type="InterPro" id="IPR013154">
    <property type="entry name" value="ADH-like_N"/>
</dbReference>
<comment type="caution">
    <text evidence="7">The sequence shown here is derived from an EMBL/GenBank/DDBJ whole genome shotgun (WGS) entry which is preliminary data.</text>
</comment>
<protein>
    <recommendedName>
        <fullName evidence="6">Alcohol dehydrogenase-like N-terminal domain-containing protein</fullName>
    </recommendedName>
</protein>
<evidence type="ECO:0000256" key="3">
    <source>
        <dbReference type="ARBA" id="ARBA00022833"/>
    </source>
</evidence>
<evidence type="ECO:0000256" key="4">
    <source>
        <dbReference type="ARBA" id="ARBA00023002"/>
    </source>
</evidence>
<keyword evidence="3" id="KW-0862">Zinc</keyword>
<dbReference type="Proteomes" id="UP001305779">
    <property type="component" value="Unassembled WGS sequence"/>
</dbReference>
<dbReference type="EMBL" id="JAXOVC010000003">
    <property type="protein sequence ID" value="KAK4503444.1"/>
    <property type="molecule type" value="Genomic_DNA"/>
</dbReference>
<dbReference type="InterPro" id="IPR036291">
    <property type="entry name" value="NAD(P)-bd_dom_sf"/>
</dbReference>
<feature type="region of interest" description="Disordered" evidence="5">
    <location>
        <begin position="14"/>
        <end position="38"/>
    </location>
</feature>
<feature type="domain" description="Alcohol dehydrogenase-like N-terminal" evidence="6">
    <location>
        <begin position="67"/>
        <end position="197"/>
    </location>
</feature>
<dbReference type="Gene3D" id="3.90.180.10">
    <property type="entry name" value="Medium-chain alcohol dehydrogenases, catalytic domain"/>
    <property type="match status" value="1"/>
</dbReference>
<dbReference type="SUPFAM" id="SSF51735">
    <property type="entry name" value="NAD(P)-binding Rossmann-fold domains"/>
    <property type="match status" value="1"/>
</dbReference>
<dbReference type="CDD" id="cd08283">
    <property type="entry name" value="FDH_like_1"/>
    <property type="match status" value="1"/>
</dbReference>
<sequence>MALSQAAYQAEKALGHRDNAATAQDVTNPAKDREKYGDSSETMKALAWMGKNTVQMVEVPKPKVIEDRDVILKITGSTVCGSDLHLLHGSVVEMAKGDILGHEFCGVVDDMGSAVKGLQKGDRVVASFQIACGDCLYCKKKLSSQCARTNSNTIEHGMYGGNTAGMFGYSHFTGGFAGGQAEYTRVPFGDVNLLKLPDDVPDEKGLFLSDVVPTSWNCVVDTGVKEGDVVAIWGAGPIGQMAADFSFINGAKRVIVIDSNWRLDWMKEKYPKVETLDYSQLKGTKAVVSKLKEMVDGHGPDVCLECVAGEYPKGWFHTAQIALGLETDTSEILNEMIEAARNFGRVGITGVYVGYTNNFNIGSLMERGIRFIGNGQAPVHYYWEDLLKKIQSGEIDPLKMVSHRVKVDQLDKIYEKFEKKEDGMQKVFVETRFSQPPCEGSPALTEY</sequence>
<comment type="cofactor">
    <cofactor evidence="1">
        <name>Zn(2+)</name>
        <dbReference type="ChEBI" id="CHEBI:29105"/>
    </cofactor>
</comment>
<name>A0ABR0EPY9_ZASCE</name>
<organism evidence="7 8">
    <name type="scientific">Zasmidium cellare</name>
    <name type="common">Wine cellar mold</name>
    <name type="synonym">Racodium cellare</name>
    <dbReference type="NCBI Taxonomy" id="395010"/>
    <lineage>
        <taxon>Eukaryota</taxon>
        <taxon>Fungi</taxon>
        <taxon>Dikarya</taxon>
        <taxon>Ascomycota</taxon>
        <taxon>Pezizomycotina</taxon>
        <taxon>Dothideomycetes</taxon>
        <taxon>Dothideomycetidae</taxon>
        <taxon>Mycosphaerellales</taxon>
        <taxon>Mycosphaerellaceae</taxon>
        <taxon>Zasmidium</taxon>
    </lineage>
</organism>
<reference evidence="7 8" key="1">
    <citation type="journal article" date="2023" name="G3 (Bethesda)">
        <title>A chromosome-level genome assembly of Zasmidium syzygii isolated from banana leaves.</title>
        <authorList>
            <person name="van Westerhoven A.C."/>
            <person name="Mehrabi R."/>
            <person name="Talebi R."/>
            <person name="Steentjes M.B.F."/>
            <person name="Corcolon B."/>
            <person name="Chong P.A."/>
            <person name="Kema G.H.J."/>
            <person name="Seidl M.F."/>
        </authorList>
    </citation>
    <scope>NUCLEOTIDE SEQUENCE [LARGE SCALE GENOMIC DNA]</scope>
    <source>
        <strain evidence="7 8">P124</strain>
    </source>
</reference>
<dbReference type="InterPro" id="IPR002328">
    <property type="entry name" value="ADH_Zn_CS"/>
</dbReference>
<evidence type="ECO:0000256" key="5">
    <source>
        <dbReference type="SAM" id="MobiDB-lite"/>
    </source>
</evidence>
<accession>A0ABR0EPY9</accession>
<dbReference type="InterPro" id="IPR011032">
    <property type="entry name" value="GroES-like_sf"/>
</dbReference>
<evidence type="ECO:0000256" key="1">
    <source>
        <dbReference type="ARBA" id="ARBA00001947"/>
    </source>
</evidence>
<proteinExistence type="predicted"/>
<keyword evidence="2" id="KW-0479">Metal-binding</keyword>
<dbReference type="PANTHER" id="PTHR42813">
    <property type="entry name" value="ZINC-TYPE ALCOHOL DEHYDROGENASE-LIKE"/>
    <property type="match status" value="1"/>
</dbReference>
<gene>
    <name evidence="7" type="ORF">PRZ48_004359</name>
</gene>
<dbReference type="PANTHER" id="PTHR42813:SF1">
    <property type="entry name" value="DEHYDROGENASE, PUTATIVE (AFU_ORTHOLOGUE AFUA_5G03930)-RELATED"/>
    <property type="match status" value="1"/>
</dbReference>